<dbReference type="OrthoDB" id="786383at2759"/>
<sequence length="83" mass="9562">MFMKGAVLNWYTCLPPNSIDSFTMLMEKFGAQYAKQEEDESLCSFMEHFLVVVVKIRDLNSEVSFHSMIMALKPSLFLNSLCK</sequence>
<organism evidence="1 2">
    <name type="scientific">Mucuna pruriens</name>
    <name type="common">Velvet bean</name>
    <name type="synonym">Dolichos pruriens</name>
    <dbReference type="NCBI Taxonomy" id="157652"/>
    <lineage>
        <taxon>Eukaryota</taxon>
        <taxon>Viridiplantae</taxon>
        <taxon>Streptophyta</taxon>
        <taxon>Embryophyta</taxon>
        <taxon>Tracheophyta</taxon>
        <taxon>Spermatophyta</taxon>
        <taxon>Magnoliopsida</taxon>
        <taxon>eudicotyledons</taxon>
        <taxon>Gunneridae</taxon>
        <taxon>Pentapetalae</taxon>
        <taxon>rosids</taxon>
        <taxon>fabids</taxon>
        <taxon>Fabales</taxon>
        <taxon>Fabaceae</taxon>
        <taxon>Papilionoideae</taxon>
        <taxon>50 kb inversion clade</taxon>
        <taxon>NPAAA clade</taxon>
        <taxon>indigoferoid/millettioid clade</taxon>
        <taxon>Phaseoleae</taxon>
        <taxon>Mucuna</taxon>
    </lineage>
</organism>
<reference evidence="1" key="1">
    <citation type="submission" date="2018-05" db="EMBL/GenBank/DDBJ databases">
        <title>Draft genome of Mucuna pruriens seed.</title>
        <authorList>
            <person name="Nnadi N.E."/>
            <person name="Vos R."/>
            <person name="Hasami M.H."/>
            <person name="Devisetty U.K."/>
            <person name="Aguiy J.C."/>
        </authorList>
    </citation>
    <scope>NUCLEOTIDE SEQUENCE [LARGE SCALE GENOMIC DNA]</scope>
    <source>
        <strain evidence="1">JCA_2017</strain>
    </source>
</reference>
<dbReference type="Proteomes" id="UP000257109">
    <property type="component" value="Unassembled WGS sequence"/>
</dbReference>
<evidence type="ECO:0008006" key="3">
    <source>
        <dbReference type="Google" id="ProtNLM"/>
    </source>
</evidence>
<feature type="non-terminal residue" evidence="1">
    <location>
        <position position="1"/>
    </location>
</feature>
<keyword evidence="2" id="KW-1185">Reference proteome</keyword>
<evidence type="ECO:0000313" key="1">
    <source>
        <dbReference type="EMBL" id="RDX86881.1"/>
    </source>
</evidence>
<evidence type="ECO:0000313" key="2">
    <source>
        <dbReference type="Proteomes" id="UP000257109"/>
    </source>
</evidence>
<dbReference type="AlphaFoldDB" id="A0A371G8P2"/>
<name>A0A371G8P2_MUCPR</name>
<dbReference type="EMBL" id="QJKJ01006384">
    <property type="protein sequence ID" value="RDX86881.1"/>
    <property type="molecule type" value="Genomic_DNA"/>
</dbReference>
<protein>
    <recommendedName>
        <fullName evidence="3">Retrotransposon gag domain-containing protein</fullName>
    </recommendedName>
</protein>
<proteinExistence type="predicted"/>
<accession>A0A371G8P2</accession>
<gene>
    <name evidence="1" type="ORF">CR513_31721</name>
</gene>
<comment type="caution">
    <text evidence="1">The sequence shown here is derived from an EMBL/GenBank/DDBJ whole genome shotgun (WGS) entry which is preliminary data.</text>
</comment>